<keyword evidence="1" id="KW-1133">Transmembrane helix</keyword>
<gene>
    <name evidence="2" type="ORF">CONLIGDRAFT_179063</name>
</gene>
<evidence type="ECO:0000313" key="3">
    <source>
        <dbReference type="Proteomes" id="UP000182658"/>
    </source>
</evidence>
<organism evidence="2 3">
    <name type="scientific">Coniochaeta ligniaria NRRL 30616</name>
    <dbReference type="NCBI Taxonomy" id="1408157"/>
    <lineage>
        <taxon>Eukaryota</taxon>
        <taxon>Fungi</taxon>
        <taxon>Dikarya</taxon>
        <taxon>Ascomycota</taxon>
        <taxon>Pezizomycotina</taxon>
        <taxon>Sordariomycetes</taxon>
        <taxon>Sordariomycetidae</taxon>
        <taxon>Coniochaetales</taxon>
        <taxon>Coniochaetaceae</taxon>
        <taxon>Coniochaeta</taxon>
    </lineage>
</organism>
<accession>A0A1J7J249</accession>
<name>A0A1J7J249_9PEZI</name>
<evidence type="ECO:0008006" key="4">
    <source>
        <dbReference type="Google" id="ProtNLM"/>
    </source>
</evidence>
<dbReference type="AlphaFoldDB" id="A0A1J7J249"/>
<keyword evidence="3" id="KW-1185">Reference proteome</keyword>
<feature type="transmembrane region" description="Helical" evidence="1">
    <location>
        <begin position="86"/>
        <end position="105"/>
    </location>
</feature>
<dbReference type="OrthoDB" id="2441642at2759"/>
<keyword evidence="1" id="KW-0812">Transmembrane</keyword>
<sequence>MQWPGIYANQQTHARFHHARVSVESREIIFPLRQRFGKNMHNNIMADATSALSVPDEELNNSSTAQQCTPPPTPYTVFKTGQIRSVVALCALAGFFSPFSAFTYFPTLEYMAADLHVSVQLMSPFSLL</sequence>
<dbReference type="Proteomes" id="UP000182658">
    <property type="component" value="Unassembled WGS sequence"/>
</dbReference>
<dbReference type="InParanoid" id="A0A1J7J249"/>
<evidence type="ECO:0000256" key="1">
    <source>
        <dbReference type="SAM" id="Phobius"/>
    </source>
</evidence>
<dbReference type="EMBL" id="KV875094">
    <property type="protein sequence ID" value="OIW33459.1"/>
    <property type="molecule type" value="Genomic_DNA"/>
</dbReference>
<proteinExistence type="predicted"/>
<reference evidence="2 3" key="1">
    <citation type="submission" date="2016-10" db="EMBL/GenBank/DDBJ databases">
        <title>Draft genome sequence of Coniochaeta ligniaria NRRL30616, a lignocellulolytic fungus for bioabatement of inhibitors in plant biomass hydrolysates.</title>
        <authorList>
            <consortium name="DOE Joint Genome Institute"/>
            <person name="Jimenez D.J."/>
            <person name="Hector R.E."/>
            <person name="Riley R."/>
            <person name="Sun H."/>
            <person name="Grigoriev I.V."/>
            <person name="Van Elsas J.D."/>
            <person name="Nichols N.N."/>
        </authorList>
    </citation>
    <scope>NUCLEOTIDE SEQUENCE [LARGE SCALE GENOMIC DNA]</scope>
    <source>
        <strain evidence="2 3">NRRL 30616</strain>
    </source>
</reference>
<protein>
    <recommendedName>
        <fullName evidence="4">Major facilitator superfamily (MFS) profile domain-containing protein</fullName>
    </recommendedName>
</protein>
<evidence type="ECO:0000313" key="2">
    <source>
        <dbReference type="EMBL" id="OIW33459.1"/>
    </source>
</evidence>
<keyword evidence="1" id="KW-0472">Membrane</keyword>